<name>A0ABU6K4H7_9RHOO</name>
<dbReference type="InterPro" id="IPR012893">
    <property type="entry name" value="HipA-like_C"/>
</dbReference>
<accession>A0ABU6K4H7</accession>
<comment type="similarity">
    <text evidence="1">Belongs to the HipA Ser/Thr kinase family.</text>
</comment>
<dbReference type="SUPFAM" id="SSF46785">
    <property type="entry name" value="Winged helix' DNA-binding domain"/>
    <property type="match status" value="1"/>
</dbReference>
<keyword evidence="3" id="KW-0418">Kinase</keyword>
<sequence>MPQALDLLSALSSGPLPAGELVERLGISRPTLSRLIASVGDQVLRYGTARATTYAARRSLAGNSAWPVYRIDEEGRATSIGTLHAVLGGYLTELHEHRRFEFWESLPWWLQDMRPQGFLGRAFAQQRAADLGLPADVLRWTDDHALIALTTSGEDCVGNLLVGETALTHFLNEVDGPVVQYDDRATRFPELAASAMAGETVGSSAGGEQPKFACVLLDDSGLHRSVLVKFSAAQDNPATRRWASLLVAEHLALQALSAAGLPTSHSELFEANGQTFLQVERFDRVPRQGPGRLGRRGVISLLALDGAYVGKADQPWPVITADLSRQGYISAEAHRQAELLHTFGLIIANTDMHAGNLGFLHAGQMPLDIAPAYDMLPMHYAPRTSGVVPDTAPTIRIRIPPSLDAWRAMRPVALAWWEAVRDDIRMDEAMRAGAESAIAALGALEGIA</sequence>
<dbReference type="PANTHER" id="PTHR37419:SF8">
    <property type="entry name" value="TOXIN YJJJ"/>
    <property type="match status" value="1"/>
</dbReference>
<evidence type="ECO:0000256" key="3">
    <source>
        <dbReference type="ARBA" id="ARBA00022777"/>
    </source>
</evidence>
<dbReference type="InterPro" id="IPR052028">
    <property type="entry name" value="HipA_Ser/Thr_kinase"/>
</dbReference>
<dbReference type="InterPro" id="IPR011991">
    <property type="entry name" value="ArsR-like_HTH"/>
</dbReference>
<feature type="domain" description="HipA-like C-terminal" evidence="5">
    <location>
        <begin position="203"/>
        <end position="383"/>
    </location>
</feature>
<comment type="caution">
    <text evidence="6">The sequence shown here is derived from an EMBL/GenBank/DDBJ whole genome shotgun (WGS) entry which is preliminary data.</text>
</comment>
<dbReference type="Proteomes" id="UP001331561">
    <property type="component" value="Unassembled WGS sequence"/>
</dbReference>
<evidence type="ECO:0000256" key="2">
    <source>
        <dbReference type="ARBA" id="ARBA00022679"/>
    </source>
</evidence>
<keyword evidence="7" id="KW-1185">Reference proteome</keyword>
<dbReference type="EMBL" id="JAYXHS010000002">
    <property type="protein sequence ID" value="MEC5386605.1"/>
    <property type="molecule type" value="Genomic_DNA"/>
</dbReference>
<reference evidence="6 7" key="1">
    <citation type="submission" date="2024-01" db="EMBL/GenBank/DDBJ databases">
        <title>Uliginosibacterium soil sp. nov.</title>
        <authorList>
            <person name="Lv Y."/>
        </authorList>
    </citation>
    <scope>NUCLEOTIDE SEQUENCE [LARGE SCALE GENOMIC DNA]</scope>
    <source>
        <strain evidence="6 7">H3</strain>
    </source>
</reference>
<dbReference type="RefSeq" id="WP_327599564.1">
    <property type="nucleotide sequence ID" value="NZ_JAYXHS010000002.1"/>
</dbReference>
<evidence type="ECO:0000256" key="1">
    <source>
        <dbReference type="ARBA" id="ARBA00010164"/>
    </source>
</evidence>
<dbReference type="InterPro" id="IPR036390">
    <property type="entry name" value="WH_DNA-bd_sf"/>
</dbReference>
<organism evidence="6 7">
    <name type="scientific">Uliginosibacterium silvisoli</name>
    <dbReference type="NCBI Taxonomy" id="3114758"/>
    <lineage>
        <taxon>Bacteria</taxon>
        <taxon>Pseudomonadati</taxon>
        <taxon>Pseudomonadota</taxon>
        <taxon>Betaproteobacteria</taxon>
        <taxon>Rhodocyclales</taxon>
        <taxon>Zoogloeaceae</taxon>
        <taxon>Uliginosibacterium</taxon>
    </lineage>
</organism>
<keyword evidence="2" id="KW-0808">Transferase</keyword>
<dbReference type="CDD" id="cd00090">
    <property type="entry name" value="HTH_ARSR"/>
    <property type="match status" value="1"/>
</dbReference>
<evidence type="ECO:0000259" key="5">
    <source>
        <dbReference type="Pfam" id="PF07804"/>
    </source>
</evidence>
<gene>
    <name evidence="6" type="primary">yjjJ</name>
    <name evidence="6" type="ORF">VVD49_12790</name>
</gene>
<evidence type="ECO:0000313" key="6">
    <source>
        <dbReference type="EMBL" id="MEC5386605.1"/>
    </source>
</evidence>
<protein>
    <submittedName>
        <fullName evidence="6">Type II toxin-antitoxin system HipA family toxin YjjJ</fullName>
    </submittedName>
</protein>
<evidence type="ECO:0000259" key="4">
    <source>
        <dbReference type="Pfam" id="PF01022"/>
    </source>
</evidence>
<dbReference type="InterPro" id="IPR001845">
    <property type="entry name" value="HTH_ArsR_DNA-bd_dom"/>
</dbReference>
<dbReference type="NCBIfam" id="NF007297">
    <property type="entry name" value="PRK09775.1"/>
    <property type="match status" value="1"/>
</dbReference>
<evidence type="ECO:0000313" key="7">
    <source>
        <dbReference type="Proteomes" id="UP001331561"/>
    </source>
</evidence>
<dbReference type="Pfam" id="PF01022">
    <property type="entry name" value="HTH_5"/>
    <property type="match status" value="1"/>
</dbReference>
<dbReference type="PANTHER" id="PTHR37419">
    <property type="entry name" value="SERINE/THREONINE-PROTEIN KINASE TOXIN HIPA"/>
    <property type="match status" value="1"/>
</dbReference>
<dbReference type="Pfam" id="PF07804">
    <property type="entry name" value="HipA_C"/>
    <property type="match status" value="1"/>
</dbReference>
<feature type="domain" description="HTH arsR-type" evidence="4">
    <location>
        <begin position="2"/>
        <end position="34"/>
    </location>
</feature>
<proteinExistence type="inferred from homology"/>